<evidence type="ECO:0000313" key="1">
    <source>
        <dbReference type="EMBL" id="ANZ38698.1"/>
    </source>
</evidence>
<evidence type="ECO:0008006" key="3">
    <source>
        <dbReference type="Google" id="ProtNLM"/>
    </source>
</evidence>
<dbReference type="PANTHER" id="PTHR47691">
    <property type="entry name" value="REGULATOR-RELATED"/>
    <property type="match status" value="1"/>
</dbReference>
<dbReference type="RefSeq" id="WP_065917044.1">
    <property type="nucleotide sequence ID" value="NZ_CP016793.1"/>
</dbReference>
<dbReference type="SUPFAM" id="SSF52540">
    <property type="entry name" value="P-loop containing nucleoside triphosphate hydrolases"/>
    <property type="match status" value="1"/>
</dbReference>
<dbReference type="STRING" id="1586287.BBK82_24150"/>
<reference evidence="1 2" key="1">
    <citation type="submission" date="2016-07" db="EMBL/GenBank/DDBJ databases">
        <title>Complete genome sequence of the Lentzea guizhouensis DHS C013.</title>
        <authorList>
            <person name="Cao C."/>
        </authorList>
    </citation>
    <scope>NUCLEOTIDE SEQUENCE [LARGE SCALE GENOMIC DNA]</scope>
    <source>
        <strain evidence="1 2">DHS C013</strain>
    </source>
</reference>
<accession>A0A1B2HLV0</accession>
<dbReference type="SMART" id="SM00028">
    <property type="entry name" value="TPR"/>
    <property type="match status" value="4"/>
</dbReference>
<protein>
    <recommendedName>
        <fullName evidence="3">NB-ARC domain-containing protein</fullName>
    </recommendedName>
</protein>
<keyword evidence="2" id="KW-1185">Reference proteome</keyword>
<dbReference type="GO" id="GO:0043531">
    <property type="term" value="F:ADP binding"/>
    <property type="evidence" value="ECO:0007669"/>
    <property type="project" value="InterPro"/>
</dbReference>
<dbReference type="PRINTS" id="PR00364">
    <property type="entry name" value="DISEASERSIST"/>
</dbReference>
<dbReference type="PANTHER" id="PTHR47691:SF3">
    <property type="entry name" value="HTH-TYPE TRANSCRIPTIONAL REGULATOR RV0890C-RELATED"/>
    <property type="match status" value="1"/>
</dbReference>
<dbReference type="InterPro" id="IPR011990">
    <property type="entry name" value="TPR-like_helical_dom_sf"/>
</dbReference>
<dbReference type="KEGG" id="led:BBK82_24150"/>
<proteinExistence type="predicted"/>
<dbReference type="InterPro" id="IPR019734">
    <property type="entry name" value="TPR_rpt"/>
</dbReference>
<gene>
    <name evidence="1" type="ORF">BBK82_24150</name>
</gene>
<evidence type="ECO:0000313" key="2">
    <source>
        <dbReference type="Proteomes" id="UP000093053"/>
    </source>
</evidence>
<dbReference type="EMBL" id="CP016793">
    <property type="protein sequence ID" value="ANZ38698.1"/>
    <property type="molecule type" value="Genomic_DNA"/>
</dbReference>
<dbReference type="Gene3D" id="3.40.50.300">
    <property type="entry name" value="P-loop containing nucleotide triphosphate hydrolases"/>
    <property type="match status" value="1"/>
</dbReference>
<dbReference type="Gene3D" id="1.25.40.10">
    <property type="entry name" value="Tetratricopeptide repeat domain"/>
    <property type="match status" value="1"/>
</dbReference>
<organism evidence="1 2">
    <name type="scientific">Lentzea guizhouensis</name>
    <dbReference type="NCBI Taxonomy" id="1586287"/>
    <lineage>
        <taxon>Bacteria</taxon>
        <taxon>Bacillati</taxon>
        <taxon>Actinomycetota</taxon>
        <taxon>Actinomycetes</taxon>
        <taxon>Pseudonocardiales</taxon>
        <taxon>Pseudonocardiaceae</taxon>
        <taxon>Lentzea</taxon>
    </lineage>
</organism>
<sequence length="676" mass="72246">MDNTVSGTVHGAVVQAGSVHGGVHIHPQVNEVVPRQLPLEVAAFCGRQDEIDELESALSSGAVVISAVNGTAGVGKTALALHWAHRVADRFPDGQLYVNMRGFEPDREPMAAAEAVRGFLDAFGVPSDAIPVSLDAQAALFRSMVAGRRVLLVLDNVRTVEQVRPLLPGSASCFVVVTSRRQLAGLVVRDGARPLRLDRLSAGEATALLKARLGDVDAAELAEIVEMCAGLPLALAIVAARIVVQPHLPVGEVVAELRAGRLEALDLGEDELSARAVFSWSVRALGEPAARLFRLLGLHPGPDVDACAAAALAGVRECRGLLRELVAASLLDEYLPGRFRFHDLLRLFARELAGMDEDALCRMFGFYVHTAWAGDRALVSQRIAVELPTLDPVVVPLTFAGPADAAEWFAAEHAVLTGMVGHAAAAGFDRHAWQLALTLRSYLDTQGHWRDYAAVYRAAVESVGRLGDPIARVRVHRGLGRALCRLSEWQEAERVLRIALSIAMSTDDHRQQAHCQEALSVLFLARGVHDVALTHATMSKMTHPDDDGAWLASSFALKARCLAALGRFDEALADVERALELHRALVPADETGEADALNIASRVLFRTGEFDRALVSGRQALALHRHLGNRPSTAEALQCIGDAHAALGQAGDAAARHEEAAAIMAELARGAQPSSV</sequence>
<dbReference type="AlphaFoldDB" id="A0A1B2HLV0"/>
<dbReference type="Pfam" id="PF13424">
    <property type="entry name" value="TPR_12"/>
    <property type="match status" value="1"/>
</dbReference>
<dbReference type="SUPFAM" id="SSF48452">
    <property type="entry name" value="TPR-like"/>
    <property type="match status" value="2"/>
</dbReference>
<dbReference type="OrthoDB" id="581105at2"/>
<dbReference type="Proteomes" id="UP000093053">
    <property type="component" value="Chromosome"/>
</dbReference>
<name>A0A1B2HLV0_9PSEU</name>
<dbReference type="InterPro" id="IPR027417">
    <property type="entry name" value="P-loop_NTPase"/>
</dbReference>